<gene>
    <name evidence="1" type="ordered locus">Bacsa_1796</name>
</gene>
<protein>
    <submittedName>
        <fullName evidence="1">Uncharacterized protein</fullName>
    </submittedName>
</protein>
<proteinExistence type="predicted"/>
<dbReference type="Proteomes" id="UP000007486">
    <property type="component" value="Chromosome"/>
</dbReference>
<name>F0R1P7_PHOSB</name>
<evidence type="ECO:0000313" key="2">
    <source>
        <dbReference type="Proteomes" id="UP000007486"/>
    </source>
</evidence>
<dbReference type="STRING" id="667015.Bacsa_1796"/>
<dbReference type="HOGENOM" id="CLU_2045037_0_0_10"/>
<dbReference type="KEGG" id="bsa:Bacsa_1796"/>
<evidence type="ECO:0000313" key="1">
    <source>
        <dbReference type="EMBL" id="ADY36355.1"/>
    </source>
</evidence>
<dbReference type="EMBL" id="CP002530">
    <property type="protein sequence ID" value="ADY36355.1"/>
    <property type="molecule type" value="Genomic_DNA"/>
</dbReference>
<accession>F0R1P7</accession>
<reference evidence="1 2" key="1">
    <citation type="journal article" date="2011" name="Stand. Genomic Sci.">
        <title>Complete genome sequence of Bacteroides salanitronis type strain (BL78).</title>
        <authorList>
            <person name="Gronow S."/>
            <person name="Held B."/>
            <person name="Lucas S."/>
            <person name="Lapidus A."/>
            <person name="Del Rio T.G."/>
            <person name="Nolan M."/>
            <person name="Tice H."/>
            <person name="Deshpande S."/>
            <person name="Cheng J.F."/>
            <person name="Pitluck S."/>
            <person name="Liolios K."/>
            <person name="Pagani I."/>
            <person name="Ivanova N."/>
            <person name="Mavromatis K."/>
            <person name="Pati A."/>
            <person name="Tapia R."/>
            <person name="Han C."/>
            <person name="Goodwin L."/>
            <person name="Chen A."/>
            <person name="Palaniappan K."/>
            <person name="Land M."/>
            <person name="Hauser L."/>
            <person name="Chang Y.J."/>
            <person name="Jeffries C.D."/>
            <person name="Brambilla E.M."/>
            <person name="Rohde M."/>
            <person name="Goker M."/>
            <person name="Detter J.C."/>
            <person name="Woyke T."/>
            <person name="Bristow J."/>
            <person name="Markowitz V."/>
            <person name="Hugenholtz P."/>
            <person name="Kyrpides N.C."/>
            <person name="Klenk H.P."/>
            <person name="Eisen J.A."/>
        </authorList>
    </citation>
    <scope>NUCLEOTIDE SEQUENCE [LARGE SCALE GENOMIC DNA]</scope>
    <source>
        <strain evidence="1 2">DSM 18170</strain>
    </source>
</reference>
<sequence length="120" mass="13760">MVNSEIFVRNVRNYLSDNYIPYTIINDSEEYDMFTYSKICAMSENIDLSFANRIFIQIFPTSACQAEHSSMVIYVGDNDKLLAVTVHNANGLLNASALYGCQYSKVELVSQSDNTYRFYF</sequence>
<dbReference type="RefSeq" id="WP_013617786.1">
    <property type="nucleotide sequence ID" value="NC_015164.1"/>
</dbReference>
<dbReference type="AlphaFoldDB" id="F0R1P7"/>
<keyword evidence="2" id="KW-1185">Reference proteome</keyword>
<organism evidence="1 2">
    <name type="scientific">Phocaeicola salanitronis (strain DSM 18170 / JCM 13657 / CCUG 60908 / BL78)</name>
    <name type="common">Bacteroides salanitronis</name>
    <dbReference type="NCBI Taxonomy" id="667015"/>
    <lineage>
        <taxon>Bacteria</taxon>
        <taxon>Pseudomonadati</taxon>
        <taxon>Bacteroidota</taxon>
        <taxon>Bacteroidia</taxon>
        <taxon>Bacteroidales</taxon>
        <taxon>Bacteroidaceae</taxon>
        <taxon>Phocaeicola</taxon>
    </lineage>
</organism>